<evidence type="ECO:0000313" key="3">
    <source>
        <dbReference type="Proteomes" id="UP000565078"/>
    </source>
</evidence>
<dbReference type="InterPro" id="IPR003781">
    <property type="entry name" value="CoA-bd"/>
</dbReference>
<dbReference type="PANTHER" id="PTHR33303">
    <property type="entry name" value="CYTOPLASMIC PROTEIN-RELATED"/>
    <property type="match status" value="1"/>
</dbReference>
<dbReference type="PANTHER" id="PTHR33303:SF2">
    <property type="entry name" value="COA-BINDING DOMAIN-CONTAINING PROTEIN"/>
    <property type="match status" value="1"/>
</dbReference>
<accession>A0A7J4IVZ9</accession>
<dbReference type="AlphaFoldDB" id="A0A7J4IVZ9"/>
<protein>
    <submittedName>
        <fullName evidence="2">CoA-binding protein</fullName>
    </submittedName>
</protein>
<dbReference type="Pfam" id="PF13380">
    <property type="entry name" value="CoA_binding_2"/>
    <property type="match status" value="1"/>
</dbReference>
<dbReference type="InterPro" id="IPR036291">
    <property type="entry name" value="NAD(P)-bd_dom_sf"/>
</dbReference>
<dbReference type="SUPFAM" id="SSF51735">
    <property type="entry name" value="NAD(P)-binding Rossmann-fold domains"/>
    <property type="match status" value="1"/>
</dbReference>
<proteinExistence type="predicted"/>
<dbReference type="SMART" id="SM00881">
    <property type="entry name" value="CoA_binding"/>
    <property type="match status" value="1"/>
</dbReference>
<sequence length="130" mass="14326">MKASKTVESIAILGASANRTKFGNKCVRAYKKLGWKVFPVNPKEKEIEGLKCYASLRDLPERPFRVSIYLPHEITLGLVKAIADSGAREVILNPGAESRELVLALESKGIRPVLACSIRMEGLSPDEFRA</sequence>
<organism evidence="2 3">
    <name type="scientific">Candidatus Iainarchaeum sp</name>
    <dbReference type="NCBI Taxonomy" id="3101447"/>
    <lineage>
        <taxon>Archaea</taxon>
        <taxon>Candidatus Iainarchaeota</taxon>
        <taxon>Candidatus Iainarchaeia</taxon>
        <taxon>Candidatus Iainarchaeales</taxon>
        <taxon>Candidatus Iainarchaeaceae</taxon>
        <taxon>Candidatus Iainarchaeum</taxon>
    </lineage>
</organism>
<comment type="caution">
    <text evidence="2">The sequence shown here is derived from an EMBL/GenBank/DDBJ whole genome shotgun (WGS) entry which is preliminary data.</text>
</comment>
<reference evidence="3" key="1">
    <citation type="journal article" date="2020" name="bioRxiv">
        <title>A rank-normalized archaeal taxonomy based on genome phylogeny resolves widespread incomplete and uneven classifications.</title>
        <authorList>
            <person name="Rinke C."/>
            <person name="Chuvochina M."/>
            <person name="Mussig A.J."/>
            <person name="Chaumeil P.-A."/>
            <person name="Waite D.W."/>
            <person name="Whitman W.B."/>
            <person name="Parks D.H."/>
            <person name="Hugenholtz P."/>
        </authorList>
    </citation>
    <scope>NUCLEOTIDE SEQUENCE [LARGE SCALE GENOMIC DNA]</scope>
</reference>
<evidence type="ECO:0000259" key="1">
    <source>
        <dbReference type="SMART" id="SM00881"/>
    </source>
</evidence>
<name>A0A7J4IVZ9_9ARCH</name>
<evidence type="ECO:0000313" key="2">
    <source>
        <dbReference type="EMBL" id="HIH09652.1"/>
    </source>
</evidence>
<dbReference type="Proteomes" id="UP000565078">
    <property type="component" value="Unassembled WGS sequence"/>
</dbReference>
<feature type="domain" description="CoA-binding" evidence="1">
    <location>
        <begin position="4"/>
        <end position="96"/>
    </location>
</feature>
<dbReference type="Gene3D" id="3.40.50.720">
    <property type="entry name" value="NAD(P)-binding Rossmann-like Domain"/>
    <property type="match status" value="1"/>
</dbReference>
<gene>
    <name evidence="2" type="ORF">HA254_03185</name>
</gene>
<dbReference type="EMBL" id="DUGC01000053">
    <property type="protein sequence ID" value="HIH09652.1"/>
    <property type="molecule type" value="Genomic_DNA"/>
</dbReference>